<evidence type="ECO:0000313" key="2">
    <source>
        <dbReference type="EMBL" id="OZM57313.1"/>
    </source>
</evidence>
<dbReference type="EMBL" id="NPIA01000003">
    <property type="protein sequence ID" value="OZM57313.1"/>
    <property type="molecule type" value="Genomic_DNA"/>
</dbReference>
<sequence length="87" mass="10131">MIEAKQQVENKLNQLLRKMTAIENTLERRTDEEATQIIRSYDENVIALNNSIIQTKLAIDSFENSLRSERDHTGQKKVLQFQSGFSY</sequence>
<dbReference type="RefSeq" id="WP_094923886.1">
    <property type="nucleotide sequence ID" value="NZ_NPIA01000003.1"/>
</dbReference>
<reference evidence="2 3" key="2">
    <citation type="submission" date="2017-09" db="EMBL/GenBank/DDBJ databases">
        <title>Bacillus patelloidae sp. nov., isolated from the intestinal tract of a marine limpet.</title>
        <authorList>
            <person name="Liu R."/>
            <person name="Dong C."/>
            <person name="Shao Z."/>
        </authorList>
    </citation>
    <scope>NUCLEOTIDE SEQUENCE [LARGE SCALE GENOMIC DNA]</scope>
    <source>
        <strain evidence="2 3">SA5d-4</strain>
    </source>
</reference>
<dbReference type="AlphaFoldDB" id="A0A263BU89"/>
<reference evidence="3" key="1">
    <citation type="submission" date="2017-08" db="EMBL/GenBank/DDBJ databases">
        <authorList>
            <person name="Huang Z."/>
        </authorList>
    </citation>
    <scope>NUCLEOTIDE SEQUENCE [LARGE SCALE GENOMIC DNA]</scope>
    <source>
        <strain evidence="3">SA5d-4</strain>
    </source>
</reference>
<accession>A0A263BU89</accession>
<evidence type="ECO:0000256" key="1">
    <source>
        <dbReference type="SAM" id="Coils"/>
    </source>
</evidence>
<feature type="coiled-coil region" evidence="1">
    <location>
        <begin position="5"/>
        <end position="32"/>
    </location>
</feature>
<comment type="caution">
    <text evidence="2">The sequence shown here is derived from an EMBL/GenBank/DDBJ whole genome shotgun (WGS) entry which is preliminary data.</text>
</comment>
<keyword evidence="1" id="KW-0175">Coiled coil</keyword>
<evidence type="ECO:0000313" key="3">
    <source>
        <dbReference type="Proteomes" id="UP000217083"/>
    </source>
</evidence>
<gene>
    <name evidence="2" type="ORF">CIB95_07560</name>
</gene>
<proteinExistence type="predicted"/>
<protein>
    <submittedName>
        <fullName evidence="2">Uncharacterized protein</fullName>
    </submittedName>
</protein>
<name>A0A263BU89_9BACI</name>
<organism evidence="2 3">
    <name type="scientific">Lottiidibacillus patelloidae</name>
    <dbReference type="NCBI Taxonomy" id="2670334"/>
    <lineage>
        <taxon>Bacteria</taxon>
        <taxon>Bacillati</taxon>
        <taxon>Bacillota</taxon>
        <taxon>Bacilli</taxon>
        <taxon>Bacillales</taxon>
        <taxon>Bacillaceae</taxon>
        <taxon>Lottiidibacillus</taxon>
    </lineage>
</organism>
<keyword evidence="3" id="KW-1185">Reference proteome</keyword>
<dbReference type="Proteomes" id="UP000217083">
    <property type="component" value="Unassembled WGS sequence"/>
</dbReference>